<evidence type="ECO:0008006" key="3">
    <source>
        <dbReference type="Google" id="ProtNLM"/>
    </source>
</evidence>
<comment type="caution">
    <text evidence="1">The sequence shown here is derived from an EMBL/GenBank/DDBJ whole genome shotgun (WGS) entry which is preliminary data.</text>
</comment>
<proteinExistence type="predicted"/>
<gene>
    <name evidence="1" type="ORF">T9A_01209</name>
</gene>
<reference evidence="1 2" key="1">
    <citation type="submission" date="2012-09" db="EMBL/GenBank/DDBJ databases">
        <title>Genome Sequence of alkane-degrading Bacterium Alcanivorax jadensis T9.</title>
        <authorList>
            <person name="Lai Q."/>
            <person name="Shao Z."/>
        </authorList>
    </citation>
    <scope>NUCLEOTIDE SEQUENCE [LARGE SCALE GENOMIC DNA]</scope>
    <source>
        <strain evidence="1 2">T9</strain>
    </source>
</reference>
<dbReference type="RefSeq" id="WP_035246031.1">
    <property type="nucleotide sequence ID" value="NZ_ARXU01000003.1"/>
</dbReference>
<evidence type="ECO:0000313" key="2">
    <source>
        <dbReference type="Proteomes" id="UP000029443"/>
    </source>
</evidence>
<protein>
    <recommendedName>
        <fullName evidence="3">DUF4397 domain-containing protein</fullName>
    </recommendedName>
</protein>
<keyword evidence="2" id="KW-1185">Reference proteome</keyword>
<accession>A0ABR4WEN5</accession>
<dbReference type="EMBL" id="ARXU01000003">
    <property type="protein sequence ID" value="KGD62000.1"/>
    <property type="molecule type" value="Genomic_DNA"/>
</dbReference>
<name>A0ABR4WEN5_9GAMM</name>
<dbReference type="Proteomes" id="UP000029443">
    <property type="component" value="Unassembled WGS sequence"/>
</dbReference>
<evidence type="ECO:0000313" key="1">
    <source>
        <dbReference type="EMBL" id="KGD62000.1"/>
    </source>
</evidence>
<sequence>MIFLRLVLAASVAGLSTFGCDEDDDNSLFSDNARIYFHNQLTQVGGGSEDDVTVDLFVDNQNSPLQNDVGYTITGNVSAESIELDDDSESLSFDVRGSSSGSTLVNGPLNRTLTAGDRYTVVLMGDTTLDNRQLRTYRHQQMTVTSGQIRVRFINTLSRLSGDELSVATPGPAGQSLVSGLEYAEGSNYVSVNASGTLEVTVNNETQGLEIDQVSCSVSSGRSYDAIIAYRRFDSDDDQIALYCQPFN</sequence>
<dbReference type="PROSITE" id="PS51257">
    <property type="entry name" value="PROKAR_LIPOPROTEIN"/>
    <property type="match status" value="1"/>
</dbReference>
<organism evidence="1 2">
    <name type="scientific">Alcanivorax jadensis T9</name>
    <dbReference type="NCBI Taxonomy" id="1177181"/>
    <lineage>
        <taxon>Bacteria</taxon>
        <taxon>Pseudomonadati</taxon>
        <taxon>Pseudomonadota</taxon>
        <taxon>Gammaproteobacteria</taxon>
        <taxon>Oceanospirillales</taxon>
        <taxon>Alcanivoracaceae</taxon>
        <taxon>Alcanivorax</taxon>
    </lineage>
</organism>